<evidence type="ECO:0000313" key="2">
    <source>
        <dbReference type="EMBL" id="KAJ8047317.1"/>
    </source>
</evidence>
<name>A0A9Q1CL13_HOLLE</name>
<dbReference type="EMBL" id="JAIZAY010000002">
    <property type="protein sequence ID" value="KAJ8047317.1"/>
    <property type="molecule type" value="Genomic_DNA"/>
</dbReference>
<protein>
    <submittedName>
        <fullName evidence="2">Uncharacterized protein</fullName>
    </submittedName>
</protein>
<accession>A0A9Q1CL13</accession>
<dbReference type="Proteomes" id="UP001152320">
    <property type="component" value="Chromosome 2"/>
</dbReference>
<proteinExistence type="predicted"/>
<dbReference type="Gene3D" id="1.20.5.320">
    <property type="entry name" value="6-Phosphogluconate Dehydrogenase, domain 3"/>
    <property type="match status" value="1"/>
</dbReference>
<reference evidence="2" key="1">
    <citation type="submission" date="2021-10" db="EMBL/GenBank/DDBJ databases">
        <title>Tropical sea cucumber genome reveals ecological adaptation and Cuvierian tubules defense mechanism.</title>
        <authorList>
            <person name="Chen T."/>
        </authorList>
    </citation>
    <scope>NUCLEOTIDE SEQUENCE</scope>
    <source>
        <strain evidence="2">Nanhai2018</strain>
        <tissue evidence="2">Muscle</tissue>
    </source>
</reference>
<evidence type="ECO:0000256" key="1">
    <source>
        <dbReference type="SAM" id="MobiDB-lite"/>
    </source>
</evidence>
<sequence>MCFKCVNGDKMSALCTPSLVILSITVSISLGDFRLGANGKDGANLNNLETLLNDFQQKSDIGHSQLQLKSKRSRRSTGDGSQIPGNFCPGCSSSYTPYFSGQCFLCPPGTPGPRGPPGQQGIPGRDGRDGRDAMNERGDIGMMDSPDLRLDSAMRCNKTGGAIYVRWGRNECPPQSELIYEVCLAQNRPSLMMIPARNICPGSEWTKEYSGYLVSDYYNHGGRTEYVCMDRNAEAIPRSVHNANGALFYPVEGRCGSSGSGLPCGPYVDGYELTCAVCTR</sequence>
<feature type="compositionally biased region" description="Basic and acidic residues" evidence="1">
    <location>
        <begin position="125"/>
        <end position="139"/>
    </location>
</feature>
<dbReference type="AlphaFoldDB" id="A0A9Q1CL13"/>
<gene>
    <name evidence="2" type="ORF">HOLleu_06290</name>
</gene>
<feature type="region of interest" description="Disordered" evidence="1">
    <location>
        <begin position="62"/>
        <end position="81"/>
    </location>
</feature>
<dbReference type="InterPro" id="IPR051077">
    <property type="entry name" value="Ca-dependent_lectin"/>
</dbReference>
<organism evidence="2 3">
    <name type="scientific">Holothuria leucospilota</name>
    <name type="common">Black long sea cucumber</name>
    <name type="synonym">Mertensiothuria leucospilota</name>
    <dbReference type="NCBI Taxonomy" id="206669"/>
    <lineage>
        <taxon>Eukaryota</taxon>
        <taxon>Metazoa</taxon>
        <taxon>Echinodermata</taxon>
        <taxon>Eleutherozoa</taxon>
        <taxon>Echinozoa</taxon>
        <taxon>Holothuroidea</taxon>
        <taxon>Aspidochirotacea</taxon>
        <taxon>Aspidochirotida</taxon>
        <taxon>Holothuriidae</taxon>
        <taxon>Holothuria</taxon>
    </lineage>
</organism>
<dbReference type="PANTHER" id="PTHR24024:SF18">
    <property type="entry name" value="SHORT-CHAIN COLLAGEN C4-LIKE"/>
    <property type="match status" value="1"/>
</dbReference>
<comment type="caution">
    <text evidence="2">The sequence shown here is derived from an EMBL/GenBank/DDBJ whole genome shotgun (WGS) entry which is preliminary data.</text>
</comment>
<keyword evidence="3" id="KW-1185">Reference proteome</keyword>
<feature type="region of interest" description="Disordered" evidence="1">
    <location>
        <begin position="110"/>
        <end position="144"/>
    </location>
</feature>
<evidence type="ECO:0000313" key="3">
    <source>
        <dbReference type="Proteomes" id="UP001152320"/>
    </source>
</evidence>
<dbReference type="PANTHER" id="PTHR24024">
    <property type="entry name" value="PULMONARY SURFACTANT-ASSOCIATED PROTEIN A"/>
    <property type="match status" value="1"/>
</dbReference>
<dbReference type="GO" id="GO:0005615">
    <property type="term" value="C:extracellular space"/>
    <property type="evidence" value="ECO:0007669"/>
    <property type="project" value="TreeGrafter"/>
</dbReference>